<accession>A0AB33INT0</accession>
<sequence>MDNIIAETPMPKAADELFDDFIFNFAANRKLQFERIDFPLQVYHGKQVKQITKNQWTMERFFMRQEFYTLIFDNAKQMKAVKDTTIDHVAIEKIYFKTNTIKEYIFERVRGQWRLTSIVHKPMQQSLNASFLRFYHRFVTDSTFQISSVNDPLQFTGPDPDDDFSIMNGTLEPEQWSSFAPQLPSSLLYNIQYTQSYKESREKRFVIRGIANGLETELTFKRIGNSWKLVKLSM</sequence>
<dbReference type="Gene3D" id="3.10.450.410">
    <property type="match status" value="2"/>
</dbReference>
<dbReference type="Pfam" id="PF14254">
    <property type="entry name" value="DUF4348"/>
    <property type="match status" value="1"/>
</dbReference>
<dbReference type="AlphaFoldDB" id="A0AB33INT0"/>
<protein>
    <submittedName>
        <fullName evidence="1">DUF4348 domain-containing protein</fullName>
    </submittedName>
</protein>
<organism evidence="1">
    <name type="scientific">Prevotella sp. GTC17253</name>
    <dbReference type="NCBI Taxonomy" id="3236793"/>
    <lineage>
        <taxon>Bacteria</taxon>
        <taxon>Pseudomonadati</taxon>
        <taxon>Bacteroidota</taxon>
        <taxon>Bacteroidia</taxon>
        <taxon>Bacteroidales</taxon>
        <taxon>Prevotellaceae</taxon>
        <taxon>Prevotella</taxon>
    </lineage>
</organism>
<dbReference type="EMBL" id="AP035785">
    <property type="protein sequence ID" value="BFO70664.1"/>
    <property type="molecule type" value="Genomic_DNA"/>
</dbReference>
<dbReference type="InterPro" id="IPR025590">
    <property type="entry name" value="DUF4348"/>
</dbReference>
<evidence type="ECO:0000313" key="1">
    <source>
        <dbReference type="EMBL" id="BFO70664.1"/>
    </source>
</evidence>
<gene>
    <name evidence="1" type="ORF">GTC17253_06300</name>
</gene>
<proteinExistence type="predicted"/>
<name>A0AB33INT0_9BACT</name>
<reference evidence="1" key="1">
    <citation type="submission" date="2024-07" db="EMBL/GenBank/DDBJ databases">
        <title>Complete genome sequence of Prevotella sp. YM-2024 GTC17253.</title>
        <authorList>
            <person name="Hayashi M."/>
            <person name="Muto Y."/>
            <person name="Tanaka K."/>
            <person name="Niwa H."/>
        </authorList>
    </citation>
    <scope>NUCLEOTIDE SEQUENCE</scope>
    <source>
        <strain evidence="1">GTC17253</strain>
    </source>
</reference>